<evidence type="ECO:0000313" key="1">
    <source>
        <dbReference type="EMBL" id="GFG32594.1"/>
    </source>
</evidence>
<dbReference type="Proteomes" id="UP000502823">
    <property type="component" value="Unassembled WGS sequence"/>
</dbReference>
<sequence length="99" mass="11446">HSSDPGEEFRNLLHDTGFEVIYCECRKSEFIYDTLGRLKESMKAVNPFVDRIPRELHEQYLTDCVTEILRVRTAETNNNTEDGIISFAYGLLVAFARKT</sequence>
<evidence type="ECO:0000313" key="2">
    <source>
        <dbReference type="Proteomes" id="UP000502823"/>
    </source>
</evidence>
<comment type="caution">
    <text evidence="1">The sequence shown here is derived from an EMBL/GenBank/DDBJ whole genome shotgun (WGS) entry which is preliminary data.</text>
</comment>
<dbReference type="InParanoid" id="A0A6L2PJL0"/>
<dbReference type="AlphaFoldDB" id="A0A6L2PJL0"/>
<dbReference type="OrthoDB" id="66144at2759"/>
<protein>
    <submittedName>
        <fullName evidence="1">Uncharacterized protein</fullName>
    </submittedName>
</protein>
<proteinExistence type="predicted"/>
<keyword evidence="2" id="KW-1185">Reference proteome</keyword>
<gene>
    <name evidence="1" type="ORF">Cfor_11001</name>
</gene>
<name>A0A6L2PJL0_COPFO</name>
<organism evidence="1 2">
    <name type="scientific">Coptotermes formosanus</name>
    <name type="common">Formosan subterranean termite</name>
    <dbReference type="NCBI Taxonomy" id="36987"/>
    <lineage>
        <taxon>Eukaryota</taxon>
        <taxon>Metazoa</taxon>
        <taxon>Ecdysozoa</taxon>
        <taxon>Arthropoda</taxon>
        <taxon>Hexapoda</taxon>
        <taxon>Insecta</taxon>
        <taxon>Pterygota</taxon>
        <taxon>Neoptera</taxon>
        <taxon>Polyneoptera</taxon>
        <taxon>Dictyoptera</taxon>
        <taxon>Blattodea</taxon>
        <taxon>Blattoidea</taxon>
        <taxon>Termitoidae</taxon>
        <taxon>Rhinotermitidae</taxon>
        <taxon>Coptotermes</taxon>
    </lineage>
</organism>
<reference evidence="2" key="1">
    <citation type="submission" date="2020-01" db="EMBL/GenBank/DDBJ databases">
        <title>Draft genome sequence of the Termite Coptotermes fromosanus.</title>
        <authorList>
            <person name="Itakura S."/>
            <person name="Yosikawa Y."/>
            <person name="Umezawa K."/>
        </authorList>
    </citation>
    <scope>NUCLEOTIDE SEQUENCE [LARGE SCALE GENOMIC DNA]</scope>
</reference>
<feature type="non-terminal residue" evidence="1">
    <location>
        <position position="1"/>
    </location>
</feature>
<accession>A0A6L2PJL0</accession>
<dbReference type="EMBL" id="BLKM01011265">
    <property type="protein sequence ID" value="GFG32594.1"/>
    <property type="molecule type" value="Genomic_DNA"/>
</dbReference>